<dbReference type="SMART" id="SM00322">
    <property type="entry name" value="KH"/>
    <property type="match status" value="1"/>
</dbReference>
<keyword evidence="8 10" id="KW-0694">RNA-binding</keyword>
<keyword evidence="5 10" id="KW-0479">Metal-binding</keyword>
<dbReference type="InterPro" id="IPR012162">
    <property type="entry name" value="PNPase"/>
</dbReference>
<dbReference type="FunFam" id="3.30.230.70:FF:000002">
    <property type="entry name" value="Polyribonucleotide nucleotidyltransferase"/>
    <property type="match status" value="1"/>
</dbReference>
<evidence type="ECO:0000256" key="3">
    <source>
        <dbReference type="ARBA" id="ARBA00022679"/>
    </source>
</evidence>
<dbReference type="CDD" id="cd00555">
    <property type="entry name" value="Maf"/>
    <property type="match status" value="1"/>
</dbReference>
<feature type="domain" description="S1 motif" evidence="11">
    <location>
        <begin position="627"/>
        <end position="694"/>
    </location>
</feature>
<feature type="active site" description="Proton acceptor" evidence="9">
    <location>
        <position position="777"/>
    </location>
</feature>
<dbReference type="InterPro" id="IPR004088">
    <property type="entry name" value="KH_dom_type_1"/>
</dbReference>
<dbReference type="PROSITE" id="PS50084">
    <property type="entry name" value="KH_TYPE_1"/>
    <property type="match status" value="1"/>
</dbReference>
<dbReference type="EC" id="2.7.7.8" evidence="10"/>
<dbReference type="Pfam" id="PF03726">
    <property type="entry name" value="PNPase"/>
    <property type="match status" value="1"/>
</dbReference>
<dbReference type="AlphaFoldDB" id="E7GD29"/>
<evidence type="ECO:0000256" key="4">
    <source>
        <dbReference type="ARBA" id="ARBA00022695"/>
    </source>
</evidence>
<gene>
    <name evidence="10" type="primary">pnp</name>
    <name evidence="12" type="ORF">HMPREF9488_02672</name>
</gene>
<dbReference type="STRING" id="100884.GCA_000269565_00325"/>
<dbReference type="CDD" id="cd02393">
    <property type="entry name" value="KH-I_PNPase"/>
    <property type="match status" value="1"/>
</dbReference>
<comment type="subcellular location">
    <subcellularLocation>
        <location evidence="10">Cytoplasm</location>
    </subcellularLocation>
</comment>
<dbReference type="Pfam" id="PF00013">
    <property type="entry name" value="KH_1"/>
    <property type="match status" value="1"/>
</dbReference>
<dbReference type="InterPro" id="IPR029001">
    <property type="entry name" value="ITPase-like_fam"/>
</dbReference>
<evidence type="ECO:0000256" key="9">
    <source>
        <dbReference type="HAMAP-Rule" id="MF_00528"/>
    </source>
</evidence>
<evidence type="ECO:0000313" key="13">
    <source>
        <dbReference type="Proteomes" id="UP000003157"/>
    </source>
</evidence>
<feature type="site" description="Important for substrate specificity" evidence="9">
    <location>
        <position position="778"/>
    </location>
</feature>
<dbReference type="NCBIfam" id="TIGR00172">
    <property type="entry name" value="maf"/>
    <property type="match status" value="1"/>
</dbReference>
<keyword evidence="7 10" id="KW-0460">Magnesium</keyword>
<dbReference type="InterPro" id="IPR003029">
    <property type="entry name" value="S1_domain"/>
</dbReference>
<keyword evidence="6 9" id="KW-0378">Hydrolase</keyword>
<dbReference type="InterPro" id="IPR004087">
    <property type="entry name" value="KH_dom"/>
</dbReference>
<feature type="binding site" evidence="10">
    <location>
        <position position="496"/>
    </location>
    <ligand>
        <name>Mg(2+)</name>
        <dbReference type="ChEBI" id="CHEBI:18420"/>
    </ligand>
</feature>
<dbReference type="PANTHER" id="PTHR11252">
    <property type="entry name" value="POLYRIBONUCLEOTIDE NUCLEOTIDYLTRANSFERASE"/>
    <property type="match status" value="1"/>
</dbReference>
<comment type="catalytic activity">
    <reaction evidence="9">
        <text>UTP + H2O = UMP + diphosphate + H(+)</text>
        <dbReference type="Rhea" id="RHEA:29395"/>
        <dbReference type="ChEBI" id="CHEBI:15377"/>
        <dbReference type="ChEBI" id="CHEBI:15378"/>
        <dbReference type="ChEBI" id="CHEBI:33019"/>
        <dbReference type="ChEBI" id="CHEBI:46398"/>
        <dbReference type="ChEBI" id="CHEBI:57865"/>
        <dbReference type="EC" id="3.6.1.9"/>
    </reaction>
</comment>
<dbReference type="NCBIfam" id="TIGR03591">
    <property type="entry name" value="polynuc_phos"/>
    <property type="match status" value="1"/>
</dbReference>
<dbReference type="InterPro" id="IPR036612">
    <property type="entry name" value="KH_dom_type_1_sf"/>
</dbReference>
<dbReference type="eggNOG" id="COG1185">
    <property type="taxonomic scope" value="Bacteria"/>
</dbReference>
<evidence type="ECO:0000256" key="7">
    <source>
        <dbReference type="ARBA" id="ARBA00022842"/>
    </source>
</evidence>
<dbReference type="SUPFAM" id="SSF46915">
    <property type="entry name" value="Polynucleotide phosphorylase/guanosine pentaphosphate synthase (PNPase/GPSI), domain 3"/>
    <property type="match status" value="1"/>
</dbReference>
<dbReference type="GO" id="GO:0009117">
    <property type="term" value="P:nucleotide metabolic process"/>
    <property type="evidence" value="ECO:0007669"/>
    <property type="project" value="UniProtKB-KW"/>
</dbReference>
<dbReference type="GO" id="GO:0000175">
    <property type="term" value="F:3'-5'-RNA exonuclease activity"/>
    <property type="evidence" value="ECO:0007669"/>
    <property type="project" value="TreeGrafter"/>
</dbReference>
<evidence type="ECO:0000256" key="8">
    <source>
        <dbReference type="ARBA" id="ARBA00022884"/>
    </source>
</evidence>
<dbReference type="InterPro" id="IPR027408">
    <property type="entry name" value="PNPase/RNase_PH_dom_sf"/>
</dbReference>
<feature type="binding site" evidence="10">
    <location>
        <position position="490"/>
    </location>
    <ligand>
        <name>Mg(2+)</name>
        <dbReference type="ChEBI" id="CHEBI:18420"/>
    </ligand>
</feature>
<accession>E7GD29</accession>
<dbReference type="Gene3D" id="3.30.1370.10">
    <property type="entry name" value="K Homology domain, type 1"/>
    <property type="match status" value="1"/>
</dbReference>
<evidence type="ECO:0000256" key="2">
    <source>
        <dbReference type="ARBA" id="ARBA00022490"/>
    </source>
</evidence>
<dbReference type="GO" id="GO:0004654">
    <property type="term" value="F:polyribonucleotide nucleotidyltransferase activity"/>
    <property type="evidence" value="ECO:0007669"/>
    <property type="project" value="UniProtKB-UniRule"/>
</dbReference>
<comment type="caution">
    <text evidence="9">Lacks conserved residue(s) required for the propagation of feature annotation.</text>
</comment>
<dbReference type="GO" id="GO:0005829">
    <property type="term" value="C:cytosol"/>
    <property type="evidence" value="ECO:0007669"/>
    <property type="project" value="TreeGrafter"/>
</dbReference>
<comment type="cofactor">
    <cofactor evidence="10">
        <name>Mg(2+)</name>
        <dbReference type="ChEBI" id="CHEBI:18420"/>
    </cofactor>
</comment>
<comment type="cofactor">
    <cofactor evidence="9">
        <name>a divalent metal cation</name>
        <dbReference type="ChEBI" id="CHEBI:60240"/>
    </cofactor>
</comment>
<dbReference type="EMBL" id="ADKX01000040">
    <property type="protein sequence ID" value="EFW04051.1"/>
    <property type="molecule type" value="Genomic_DNA"/>
</dbReference>
<dbReference type="FunFam" id="3.30.230.70:FF:000001">
    <property type="entry name" value="Polyribonucleotide nucleotidyltransferase"/>
    <property type="match status" value="1"/>
</dbReference>
<dbReference type="RefSeq" id="WP_008789759.1">
    <property type="nucleotide sequence ID" value="NZ_GL636580.1"/>
</dbReference>
<dbReference type="Pfam" id="PF03725">
    <property type="entry name" value="RNase_PH_C"/>
    <property type="match status" value="2"/>
</dbReference>
<dbReference type="HAMAP" id="MF_00528">
    <property type="entry name" value="Maf"/>
    <property type="match status" value="1"/>
</dbReference>
<dbReference type="Gene3D" id="3.30.230.70">
    <property type="entry name" value="GHMP Kinase, N-terminal domain"/>
    <property type="match status" value="2"/>
</dbReference>
<dbReference type="SUPFAM" id="SSF54791">
    <property type="entry name" value="Eukaryotic type KH-domain (KH-domain type I)"/>
    <property type="match status" value="1"/>
</dbReference>
<evidence type="ECO:0000259" key="11">
    <source>
        <dbReference type="PROSITE" id="PS50126"/>
    </source>
</evidence>
<comment type="function">
    <text evidence="10">Involved in mRNA degradation. Catalyzes the phosphorolysis of single-stranded polyribonucleotides processively in the 3'- to 5'-direction.</text>
</comment>
<dbReference type="InterPro" id="IPR020568">
    <property type="entry name" value="Ribosomal_Su5_D2-typ_SF"/>
</dbReference>
<dbReference type="InterPro" id="IPR015848">
    <property type="entry name" value="PNPase_PH_RNA-bd_bac/org-type"/>
</dbReference>
<comment type="similarity">
    <text evidence="9">Belongs to the Maf family. YhdE subfamily.</text>
</comment>
<feature type="site" description="Important for substrate specificity" evidence="9">
    <location>
        <position position="859"/>
    </location>
</feature>
<evidence type="ECO:0000256" key="6">
    <source>
        <dbReference type="ARBA" id="ARBA00022801"/>
    </source>
</evidence>
<dbReference type="GO" id="GO:0036221">
    <property type="term" value="F:UTP diphosphatase activity"/>
    <property type="evidence" value="ECO:0007669"/>
    <property type="project" value="RHEA"/>
</dbReference>
<dbReference type="Gene3D" id="2.40.50.140">
    <property type="entry name" value="Nucleic acid-binding proteins"/>
    <property type="match status" value="1"/>
</dbReference>
<dbReference type="InterPro" id="IPR036456">
    <property type="entry name" value="PNPase_PH_RNA-bd_sf"/>
</dbReference>
<dbReference type="PANTHER" id="PTHR11252:SF0">
    <property type="entry name" value="POLYRIBONUCLEOTIDE NUCLEOTIDYLTRANSFERASE 1, MITOCHONDRIAL"/>
    <property type="match status" value="1"/>
</dbReference>
<comment type="similarity">
    <text evidence="1 10">Belongs to the polyribonucleotide nucleotidyltransferase family.</text>
</comment>
<organism evidence="12 13">
    <name type="scientific">Coprobacillus cateniformis</name>
    <dbReference type="NCBI Taxonomy" id="100884"/>
    <lineage>
        <taxon>Bacteria</taxon>
        <taxon>Bacillati</taxon>
        <taxon>Bacillota</taxon>
        <taxon>Erysipelotrichia</taxon>
        <taxon>Erysipelotrichales</taxon>
        <taxon>Coprobacillaceae</taxon>
        <taxon>Coprobacillus</taxon>
    </lineage>
</organism>
<dbReference type="SUPFAM" id="SSF52972">
    <property type="entry name" value="ITPase-like"/>
    <property type="match status" value="1"/>
</dbReference>
<comment type="catalytic activity">
    <reaction evidence="9">
        <text>dTTP + H2O = dTMP + diphosphate + H(+)</text>
        <dbReference type="Rhea" id="RHEA:28534"/>
        <dbReference type="ChEBI" id="CHEBI:15377"/>
        <dbReference type="ChEBI" id="CHEBI:15378"/>
        <dbReference type="ChEBI" id="CHEBI:33019"/>
        <dbReference type="ChEBI" id="CHEBI:37568"/>
        <dbReference type="ChEBI" id="CHEBI:63528"/>
        <dbReference type="EC" id="3.6.1.9"/>
    </reaction>
</comment>
<dbReference type="FunFam" id="3.30.1370.10:FF:000001">
    <property type="entry name" value="Polyribonucleotide nucleotidyltransferase"/>
    <property type="match status" value="1"/>
</dbReference>
<dbReference type="GO" id="GO:0006402">
    <property type="term" value="P:mRNA catabolic process"/>
    <property type="evidence" value="ECO:0007669"/>
    <property type="project" value="UniProtKB-UniRule"/>
</dbReference>
<comment type="catalytic activity">
    <reaction evidence="10">
        <text>RNA(n+1) + phosphate = RNA(n) + a ribonucleoside 5'-diphosphate</text>
        <dbReference type="Rhea" id="RHEA:22096"/>
        <dbReference type="Rhea" id="RHEA-COMP:14527"/>
        <dbReference type="Rhea" id="RHEA-COMP:17342"/>
        <dbReference type="ChEBI" id="CHEBI:43474"/>
        <dbReference type="ChEBI" id="CHEBI:57930"/>
        <dbReference type="ChEBI" id="CHEBI:140395"/>
        <dbReference type="EC" id="2.7.7.8"/>
    </reaction>
</comment>
<reference evidence="12 13" key="1">
    <citation type="submission" date="2010-12" db="EMBL/GenBank/DDBJ databases">
        <title>The Genome Sequence of Coprobacillus sp. strain 29_1.</title>
        <authorList>
            <consortium name="The Broad Institute Genome Sequencing Platform"/>
            <person name="Earl A."/>
            <person name="Ward D."/>
            <person name="Feldgarden M."/>
            <person name="Gevers D."/>
            <person name="Daigneault M."/>
            <person name="Sibley C.D."/>
            <person name="White A."/>
            <person name="Strauss J."/>
            <person name="Allen-Vercoe E."/>
            <person name="Young S.K."/>
            <person name="Zeng Q."/>
            <person name="Gargeya S."/>
            <person name="Fitzgerald M."/>
            <person name="Haas B."/>
            <person name="Abouelleil A."/>
            <person name="Alvarado L."/>
            <person name="Arachchi H.M."/>
            <person name="Berlin A."/>
            <person name="Brown A."/>
            <person name="Chapman S.B."/>
            <person name="Chen Z."/>
            <person name="Dunbar C."/>
            <person name="Freedman E."/>
            <person name="Gearin G."/>
            <person name="Gellesch M."/>
            <person name="Goldberg J."/>
            <person name="Griggs A."/>
            <person name="Gujja S."/>
            <person name="Heilman E."/>
            <person name="Heiman D."/>
            <person name="Howarth C."/>
            <person name="Larson L."/>
            <person name="Lui A."/>
            <person name="MacDonald P.J.P."/>
            <person name="Mehta T."/>
            <person name="Montmayeur A."/>
            <person name="Murphy C."/>
            <person name="Neiman D."/>
            <person name="Pearson M."/>
            <person name="Priest M."/>
            <person name="Roberts A."/>
            <person name="Saif S."/>
            <person name="Shea T."/>
            <person name="Shenoy N."/>
            <person name="Sisk P."/>
            <person name="Stolte C."/>
            <person name="Sykes S."/>
            <person name="White J."/>
            <person name="Yandava C."/>
            <person name="Nusbaum C."/>
            <person name="Birren B."/>
        </authorList>
    </citation>
    <scope>NUCLEOTIDE SEQUENCE [LARGE SCALE GENOMIC DNA]</scope>
    <source>
        <strain evidence="12 13">29_1</strain>
    </source>
</reference>
<dbReference type="NCBIfam" id="NF008805">
    <property type="entry name" value="PRK11824.1"/>
    <property type="match status" value="1"/>
</dbReference>
<comment type="function">
    <text evidence="9">Nucleoside triphosphate pyrophosphatase that hydrolyzes dTTP and UTP. May have a dual role in cell division arrest and in preventing the incorporation of modified nucleotides into cellular nucleic acids.</text>
</comment>
<protein>
    <recommendedName>
        <fullName evidence="9 10">Multifunctional fusion protein</fullName>
    </recommendedName>
    <domain>
        <recommendedName>
            <fullName evidence="9">dTTP/UTP pyrophosphatase</fullName>
            <shortName evidence="9">dTTPase/UTPase</shortName>
            <ecNumber evidence="9">3.6.1.9</ecNumber>
        </recommendedName>
        <alternativeName>
            <fullName evidence="9">Nucleoside triphosphate pyrophosphatase</fullName>
        </alternativeName>
        <alternativeName>
            <fullName evidence="9">Nucleotide pyrophosphatase</fullName>
            <shortName evidence="9">Nucleotide PPase</shortName>
        </alternativeName>
    </domain>
    <domain>
        <recommendedName>
            <fullName evidence="10">Polyribonucleotide nucleotidyltransferase</fullName>
            <ecNumber evidence="10">2.7.7.8</ecNumber>
        </recommendedName>
        <alternativeName>
            <fullName evidence="10">Polynucleotide phosphorylase</fullName>
            <shortName evidence="10">PNPase</shortName>
        </alternativeName>
    </domain>
</protein>
<dbReference type="Gene3D" id="3.90.950.10">
    <property type="match status" value="1"/>
</dbReference>
<dbReference type="InterPro" id="IPR003697">
    <property type="entry name" value="Maf-like"/>
</dbReference>
<dbReference type="GO" id="GO:0006396">
    <property type="term" value="P:RNA processing"/>
    <property type="evidence" value="ECO:0007669"/>
    <property type="project" value="InterPro"/>
</dbReference>
<dbReference type="SUPFAM" id="SSF50249">
    <property type="entry name" value="Nucleic acid-binding proteins"/>
    <property type="match status" value="1"/>
</dbReference>
<dbReference type="InterPro" id="IPR001247">
    <property type="entry name" value="ExoRNase_PH_dom1"/>
</dbReference>
<sequence>MSKQVFNLEFYGKTLTVEAGELAKQANGSVLVRYDDTVILSTAVAGKEPKDVDFFPLTVTYEEKLYSVGKIPGGFLKREGRPSEHGTLTARMIDRPIRPLFADGFRNEVQVVNTVLSVDQNASPEMAAMFGASLALCLSDIPFNGPIAGVNVGLIDGEFTINAGPEDMERSLINLEVAGTKEAINMVEADAKEVDEETMLNALMFGHDKIKELIAFQEKVVEACGKEKIEIPLFELDSAIVEEVESLAKERMIKAVSIPGKLERYGAIDDINAEVVTLFENRDYADLKEQAKVLKQVKIVLHDLEKDEVRRLITEDKIRPDGRKIDEVRPLNAQIDLLPRVHGSALFTRGETQVLSVCTLGALGEHQKIDGLGLEDQKRFMHHYNFPPYSVGETGRMGAPGRREIGHGALGERALAQVIPSEDEFPYTIRLVSEVLESNGSSSQASICASSMALMTAGVPISNPVSGVAMGLVKKGDDYTILTDIQGMEDHLGDMDFKVAGTKKGICALQMDIKIEGITKEILQEALAQANVGRQQIMDCMLGAIAEPKKELSPYAPKVFMMRIEPEQIKDVIGPGGKNINEIIEKSNDVKIDIEQDGRVTIYHFDQDAIHTAAKLIENIVKKAEVGEVYDGKVVRVEDKFAFVELFEGTNGFLHVGDVAHERINKVSDVLKVGDTAKVKVIKITDKGVNVSRKALLPKPIVKEEKKKVNKIILASTSPRRKELLEREGIDFIVDASSIDETMDETLPIKERLCQLAKDKAEPIHHKYPLDIVIGADTIVYFQNNIIGKAKNREEAYETLQKLSNHKHTVYTAVAIYHGDSLEVFCDQTDVYFKDISIMINDYLDSEEWMGKAGAYGIQGKASAFVERIVGDKDTVIGLPVMHVKEFLNNIKDKS</sequence>
<dbReference type="CDD" id="cd11363">
    <property type="entry name" value="RNase_PH_PNPase_1"/>
    <property type="match status" value="1"/>
</dbReference>
<dbReference type="InterPro" id="IPR015847">
    <property type="entry name" value="ExoRNase_PH_dom2"/>
</dbReference>
<dbReference type="GO" id="GO:0003723">
    <property type="term" value="F:RNA binding"/>
    <property type="evidence" value="ECO:0007669"/>
    <property type="project" value="UniProtKB-UniRule"/>
</dbReference>
<evidence type="ECO:0000256" key="1">
    <source>
        <dbReference type="ARBA" id="ARBA00007404"/>
    </source>
</evidence>
<keyword evidence="13" id="KW-1185">Reference proteome</keyword>
<keyword evidence="2 10" id="KW-0963">Cytoplasm</keyword>
<dbReference type="CDD" id="cd11364">
    <property type="entry name" value="RNase_PH_PNPase_2"/>
    <property type="match status" value="1"/>
</dbReference>
<dbReference type="Proteomes" id="UP000003157">
    <property type="component" value="Unassembled WGS sequence"/>
</dbReference>
<dbReference type="PROSITE" id="PS50126">
    <property type="entry name" value="S1"/>
    <property type="match status" value="1"/>
</dbReference>
<dbReference type="SUPFAM" id="SSF54211">
    <property type="entry name" value="Ribosomal protein S5 domain 2-like"/>
    <property type="match status" value="2"/>
</dbReference>
<dbReference type="InterPro" id="IPR012340">
    <property type="entry name" value="NA-bd_OB-fold"/>
</dbReference>
<dbReference type="Pfam" id="PF00575">
    <property type="entry name" value="S1"/>
    <property type="match status" value="1"/>
</dbReference>
<proteinExistence type="inferred from homology"/>
<dbReference type="InterPro" id="IPR036345">
    <property type="entry name" value="ExoRNase_PH_dom2_sf"/>
</dbReference>
<comment type="caution">
    <text evidence="12">The sequence shown here is derived from an EMBL/GenBank/DDBJ whole genome shotgun (WGS) entry which is preliminary data.</text>
</comment>
<keyword evidence="4 10" id="KW-0548">Nucleotidyltransferase</keyword>
<evidence type="ECO:0000256" key="10">
    <source>
        <dbReference type="HAMAP-Rule" id="MF_01595"/>
    </source>
</evidence>
<evidence type="ECO:0000313" key="12">
    <source>
        <dbReference type="EMBL" id="EFW04051.1"/>
    </source>
</evidence>
<keyword evidence="9" id="KW-0546">Nucleotide metabolism</keyword>
<keyword evidence="3 10" id="KW-0808">Transferase</keyword>
<name>E7GD29_9FIRM</name>
<dbReference type="Pfam" id="PF01138">
    <property type="entry name" value="RNase_PH"/>
    <property type="match status" value="2"/>
</dbReference>
<dbReference type="EC" id="3.6.1.9" evidence="9"/>
<dbReference type="HAMAP" id="MF_01595">
    <property type="entry name" value="PNPase"/>
    <property type="match status" value="1"/>
</dbReference>
<dbReference type="GO" id="GO:0036218">
    <property type="term" value="F:dTTP diphosphatase activity"/>
    <property type="evidence" value="ECO:0007669"/>
    <property type="project" value="RHEA"/>
</dbReference>
<dbReference type="HOGENOM" id="CLU_004217_2_2_9"/>
<evidence type="ECO:0000256" key="5">
    <source>
        <dbReference type="ARBA" id="ARBA00022723"/>
    </source>
</evidence>
<dbReference type="SMART" id="SM00316">
    <property type="entry name" value="S1"/>
    <property type="match status" value="1"/>
</dbReference>
<dbReference type="GO" id="GO:0000287">
    <property type="term" value="F:magnesium ion binding"/>
    <property type="evidence" value="ECO:0007669"/>
    <property type="project" value="UniProtKB-UniRule"/>
</dbReference>
<feature type="site" description="Important for substrate specificity" evidence="9">
    <location>
        <position position="720"/>
    </location>
</feature>
<dbReference type="SUPFAM" id="SSF55666">
    <property type="entry name" value="Ribonuclease PH domain 2-like"/>
    <property type="match status" value="2"/>
</dbReference>
<dbReference type="Pfam" id="PF02545">
    <property type="entry name" value="Maf"/>
    <property type="match status" value="1"/>
</dbReference>